<proteinExistence type="predicted"/>
<dbReference type="EnsemblMetazoa" id="XM_022802104">
    <property type="protein sequence ID" value="XP_022657839"/>
    <property type="gene ID" value="LOC111248953"/>
</dbReference>
<dbReference type="SUPFAM" id="SSF103473">
    <property type="entry name" value="MFS general substrate transporter"/>
    <property type="match status" value="1"/>
</dbReference>
<dbReference type="FunFam" id="1.20.1250.20:FF:000003">
    <property type="entry name" value="Solute carrier family 17 member 3"/>
    <property type="match status" value="1"/>
</dbReference>
<evidence type="ECO:0000256" key="1">
    <source>
        <dbReference type="ARBA" id="ARBA00004141"/>
    </source>
</evidence>
<dbReference type="InParanoid" id="A0A7M7M8L8"/>
<feature type="transmembrane region" description="Helical" evidence="7">
    <location>
        <begin position="413"/>
        <end position="432"/>
    </location>
</feature>
<feature type="transmembrane region" description="Helical" evidence="7">
    <location>
        <begin position="277"/>
        <end position="300"/>
    </location>
</feature>
<feature type="transmembrane region" description="Helical" evidence="7">
    <location>
        <begin position="127"/>
        <end position="149"/>
    </location>
</feature>
<evidence type="ECO:0000256" key="3">
    <source>
        <dbReference type="ARBA" id="ARBA00022692"/>
    </source>
</evidence>
<sequence>MSQAPGDTLRERRGSILQIRFLLCFSMFIGAFLVYAMRLNFSVAILAMTNSINATGDNITFISSDNCRPDKHIAQGGHSLSRKLRELQGDFHWDQNQQATVLYAFFLGYLITQIPGGYFAEVASATWVFGLGVGLTSLLTCLTHVTAYFNYYALVALRVCEGLSEGITFPAVFAFIARWSPANEQNSALNFVNAGTVVGTVVTLPVSAYLCTSPMGWSVSFYLFGLLGILWTVFWFCVAADGPERHPWISAEERKYIVESRSSKFKKARPPIPWRQILFSPAVLILGLAKLAASFNYYMMLIELPTYLNDMFAIDITANGWINGGMNLCIAITLLVTARIADKLIERKAFNKTRLRKFFIVCSQLLPSFCMVLLSRIGCDYDLVMVTLFVNYLFLGFAGGGDGGMAFDIAPRFAGAVTGVLNVMANVAGLLAPKLVGYLTEDNNTLTQWHLAFLYTGIFTMINSTLFLMFGTAEEQIWAQEERSEENCDAEGNSLYGRLRKGSDIVNQNS</sequence>
<dbReference type="Proteomes" id="UP000594260">
    <property type="component" value="Unplaced"/>
</dbReference>
<dbReference type="InterPro" id="IPR050382">
    <property type="entry name" value="MFS_Na/Anion_cotransporter"/>
</dbReference>
<evidence type="ECO:0000256" key="6">
    <source>
        <dbReference type="ARBA" id="ARBA00023136"/>
    </source>
</evidence>
<feature type="transmembrane region" description="Helical" evidence="7">
    <location>
        <begin position="21"/>
        <end position="41"/>
    </location>
</feature>
<dbReference type="OMA" id="FMKMNAK"/>
<dbReference type="GO" id="GO:0016020">
    <property type="term" value="C:membrane"/>
    <property type="evidence" value="ECO:0007669"/>
    <property type="project" value="UniProtKB-SubCell"/>
</dbReference>
<keyword evidence="10" id="KW-1185">Reference proteome</keyword>
<feature type="transmembrane region" description="Helical" evidence="7">
    <location>
        <begin position="320"/>
        <end position="338"/>
    </location>
</feature>
<keyword evidence="6 7" id="KW-0472">Membrane</keyword>
<comment type="subcellular location">
    <subcellularLocation>
        <location evidence="1">Membrane</location>
        <topology evidence="1">Multi-pass membrane protein</topology>
    </subcellularLocation>
</comment>
<dbReference type="InterPro" id="IPR011701">
    <property type="entry name" value="MFS"/>
</dbReference>
<dbReference type="RefSeq" id="XP_022657838.1">
    <property type="nucleotide sequence ID" value="XM_022802103.1"/>
</dbReference>
<evidence type="ECO:0000313" key="9">
    <source>
        <dbReference type="EnsemblMetazoa" id="XP_022657839"/>
    </source>
</evidence>
<dbReference type="GO" id="GO:0006820">
    <property type="term" value="P:monoatomic anion transport"/>
    <property type="evidence" value="ECO:0007669"/>
    <property type="project" value="TreeGrafter"/>
</dbReference>
<evidence type="ECO:0000256" key="4">
    <source>
        <dbReference type="ARBA" id="ARBA00022847"/>
    </source>
</evidence>
<dbReference type="Gene3D" id="1.20.1250.20">
    <property type="entry name" value="MFS general substrate transporter like domains"/>
    <property type="match status" value="2"/>
</dbReference>
<accession>A0A7M7M8L8</accession>
<feature type="transmembrane region" description="Helical" evidence="7">
    <location>
        <begin position="101"/>
        <end position="120"/>
    </location>
</feature>
<dbReference type="PANTHER" id="PTHR11662">
    <property type="entry name" value="SOLUTE CARRIER FAMILY 17"/>
    <property type="match status" value="1"/>
</dbReference>
<evidence type="ECO:0000313" key="10">
    <source>
        <dbReference type="Proteomes" id="UP000594260"/>
    </source>
</evidence>
<dbReference type="OrthoDB" id="6434013at2759"/>
<name>A0A7M7M8L8_VARDE</name>
<dbReference type="RefSeq" id="XP_022657839.1">
    <property type="nucleotide sequence ID" value="XM_022802104.1"/>
</dbReference>
<keyword evidence="2" id="KW-0813">Transport</keyword>
<dbReference type="AlphaFoldDB" id="A0A7M7M8L8"/>
<feature type="transmembrane region" description="Helical" evidence="7">
    <location>
        <begin position="452"/>
        <end position="473"/>
    </location>
</feature>
<evidence type="ECO:0000259" key="8">
    <source>
        <dbReference type="PROSITE" id="PS50850"/>
    </source>
</evidence>
<evidence type="ECO:0000256" key="5">
    <source>
        <dbReference type="ARBA" id="ARBA00022989"/>
    </source>
</evidence>
<feature type="transmembrane region" description="Helical" evidence="7">
    <location>
        <begin position="221"/>
        <end position="240"/>
    </location>
</feature>
<dbReference type="InterPro" id="IPR020846">
    <property type="entry name" value="MFS_dom"/>
</dbReference>
<evidence type="ECO:0000256" key="2">
    <source>
        <dbReference type="ARBA" id="ARBA00022448"/>
    </source>
</evidence>
<keyword evidence="4" id="KW-0769">Symport</keyword>
<dbReference type="Pfam" id="PF07690">
    <property type="entry name" value="MFS_1"/>
    <property type="match status" value="1"/>
</dbReference>
<dbReference type="GO" id="GO:0015293">
    <property type="term" value="F:symporter activity"/>
    <property type="evidence" value="ECO:0007669"/>
    <property type="project" value="UniProtKB-KW"/>
</dbReference>
<feature type="transmembrane region" description="Helical" evidence="7">
    <location>
        <begin position="188"/>
        <end position="209"/>
    </location>
</feature>
<dbReference type="PROSITE" id="PS50850">
    <property type="entry name" value="MFS"/>
    <property type="match status" value="1"/>
</dbReference>
<dbReference type="KEGG" id="vde:111248953"/>
<evidence type="ECO:0000256" key="7">
    <source>
        <dbReference type="SAM" id="Phobius"/>
    </source>
</evidence>
<keyword evidence="5 7" id="KW-1133">Transmembrane helix</keyword>
<organism evidence="9 10">
    <name type="scientific">Varroa destructor</name>
    <name type="common">Honeybee mite</name>
    <dbReference type="NCBI Taxonomy" id="109461"/>
    <lineage>
        <taxon>Eukaryota</taxon>
        <taxon>Metazoa</taxon>
        <taxon>Ecdysozoa</taxon>
        <taxon>Arthropoda</taxon>
        <taxon>Chelicerata</taxon>
        <taxon>Arachnida</taxon>
        <taxon>Acari</taxon>
        <taxon>Parasitiformes</taxon>
        <taxon>Mesostigmata</taxon>
        <taxon>Gamasina</taxon>
        <taxon>Dermanyssoidea</taxon>
        <taxon>Varroidae</taxon>
        <taxon>Varroa</taxon>
    </lineage>
</organism>
<feature type="transmembrane region" description="Helical" evidence="7">
    <location>
        <begin position="358"/>
        <end position="377"/>
    </location>
</feature>
<protein>
    <recommendedName>
        <fullName evidence="8">Major facilitator superfamily (MFS) profile domain-containing protein</fullName>
    </recommendedName>
</protein>
<feature type="transmembrane region" description="Helical" evidence="7">
    <location>
        <begin position="383"/>
        <end position="401"/>
    </location>
</feature>
<dbReference type="GeneID" id="111248953"/>
<feature type="transmembrane region" description="Helical" evidence="7">
    <location>
        <begin position="155"/>
        <end position="176"/>
    </location>
</feature>
<reference evidence="9" key="1">
    <citation type="submission" date="2021-01" db="UniProtKB">
        <authorList>
            <consortium name="EnsemblMetazoa"/>
        </authorList>
    </citation>
    <scope>IDENTIFICATION</scope>
</reference>
<keyword evidence="3 7" id="KW-0812">Transmembrane</keyword>
<dbReference type="InterPro" id="IPR036259">
    <property type="entry name" value="MFS_trans_sf"/>
</dbReference>
<dbReference type="PANTHER" id="PTHR11662:SF399">
    <property type="entry name" value="FI19708P1-RELATED"/>
    <property type="match status" value="1"/>
</dbReference>
<dbReference type="EnsemblMetazoa" id="XM_022802103">
    <property type="protein sequence ID" value="XP_022657838"/>
    <property type="gene ID" value="LOC111248953"/>
</dbReference>
<dbReference type="FunFam" id="1.20.1250.20:FF:000423">
    <property type="entry name" value="Putative inorganic phosphate cotransporter-like Protein"/>
    <property type="match status" value="1"/>
</dbReference>
<feature type="domain" description="Major facilitator superfamily (MFS) profile" evidence="8">
    <location>
        <begin position="19"/>
        <end position="475"/>
    </location>
</feature>